<dbReference type="RefSeq" id="WP_069029077.1">
    <property type="nucleotide sequence ID" value="NZ_BDDZ01000099.1"/>
</dbReference>
<comment type="caution">
    <text evidence="2">The sequence shown here is derived from an EMBL/GenBank/DDBJ whole genome shotgun (WGS) entry which is preliminary data.</text>
</comment>
<dbReference type="AlphaFoldDB" id="A0A2H6DRD7"/>
<name>A0A2H6DRD7_TETHA</name>
<protein>
    <recommendedName>
        <fullName evidence="4">ECF transporter S component</fullName>
    </recommendedName>
</protein>
<accession>A0A2H6DRD7</accession>
<proteinExistence type="predicted"/>
<evidence type="ECO:0000256" key="1">
    <source>
        <dbReference type="SAM" id="Phobius"/>
    </source>
</evidence>
<dbReference type="GeneID" id="64054394"/>
<feature type="transmembrane region" description="Helical" evidence="1">
    <location>
        <begin position="133"/>
        <end position="152"/>
    </location>
</feature>
<keyword evidence="1" id="KW-0472">Membrane</keyword>
<keyword evidence="1" id="KW-1133">Transmembrane helix</keyword>
<dbReference type="InterPro" id="IPR024529">
    <property type="entry name" value="ECF_trnsprt_substrate-spec"/>
</dbReference>
<dbReference type="EMBL" id="BDEC01000060">
    <property type="protein sequence ID" value="GBD68730.1"/>
    <property type="molecule type" value="Genomic_DNA"/>
</dbReference>
<evidence type="ECO:0008006" key="4">
    <source>
        <dbReference type="Google" id="ProtNLM"/>
    </source>
</evidence>
<keyword evidence="1" id="KW-0812">Transmembrane</keyword>
<dbReference type="Proteomes" id="UP000236214">
    <property type="component" value="Unassembled WGS sequence"/>
</dbReference>
<evidence type="ECO:0000313" key="2">
    <source>
        <dbReference type="EMBL" id="GBD68730.1"/>
    </source>
</evidence>
<reference evidence="2 3" key="1">
    <citation type="submission" date="2016-05" db="EMBL/GenBank/DDBJ databases">
        <title>Whole genome sequencing of Tetragenococcus halophilus subsp. halophilus NISL 7118.</title>
        <authorList>
            <person name="Shiwa Y."/>
            <person name="Nishimura I."/>
            <person name="Yoshikawa H."/>
            <person name="Koyama Y."/>
            <person name="Oguma T."/>
        </authorList>
    </citation>
    <scope>NUCLEOTIDE SEQUENCE [LARGE SCALE GENOMIC DNA]</scope>
    <source>
        <strain evidence="2 3">NISL 7118</strain>
    </source>
</reference>
<sequence length="183" mass="19683">MRKNKTRSVVLMAICIVLNIVCSNFILMLRVPIYLDAVGTILAASFLGPLAGMIVGGATGVLMGVTTDVFSLFFMPVQLVIGLIAGLLYKRKQTTQIKNSWWLALAISLPGTILSTIITVILFNGITSSGSSIVVQLLTGIGMNQALSVFLVQVATDYLDKLLTVIFVSFAGRILGKRLFSVR</sequence>
<feature type="transmembrane region" description="Helical" evidence="1">
    <location>
        <begin position="69"/>
        <end position="89"/>
    </location>
</feature>
<feature type="transmembrane region" description="Helical" evidence="1">
    <location>
        <begin position="9"/>
        <end position="29"/>
    </location>
</feature>
<feature type="transmembrane region" description="Helical" evidence="1">
    <location>
        <begin position="101"/>
        <end position="126"/>
    </location>
</feature>
<dbReference type="GO" id="GO:0022857">
    <property type="term" value="F:transmembrane transporter activity"/>
    <property type="evidence" value="ECO:0007669"/>
    <property type="project" value="InterPro"/>
</dbReference>
<dbReference type="Gene3D" id="1.10.1760.20">
    <property type="match status" value="1"/>
</dbReference>
<organism evidence="2 3">
    <name type="scientific">Tetragenococcus halophilus subsp. halophilus</name>
    <dbReference type="NCBI Taxonomy" id="1513897"/>
    <lineage>
        <taxon>Bacteria</taxon>
        <taxon>Bacillati</taxon>
        <taxon>Bacillota</taxon>
        <taxon>Bacilli</taxon>
        <taxon>Lactobacillales</taxon>
        <taxon>Enterococcaceae</taxon>
        <taxon>Tetragenococcus</taxon>
    </lineage>
</organism>
<feature type="transmembrane region" description="Helical" evidence="1">
    <location>
        <begin position="41"/>
        <end position="62"/>
    </location>
</feature>
<keyword evidence="3" id="KW-1185">Reference proteome</keyword>
<dbReference type="Pfam" id="PF12822">
    <property type="entry name" value="ECF_trnsprt"/>
    <property type="match status" value="1"/>
</dbReference>
<gene>
    <name evidence="2" type="ORF">TEHN7118_1536</name>
</gene>
<evidence type="ECO:0000313" key="3">
    <source>
        <dbReference type="Proteomes" id="UP000236214"/>
    </source>
</evidence>